<keyword evidence="3" id="KW-1185">Reference proteome</keyword>
<organism evidence="2 3">
    <name type="scientific">Racocetra fulgida</name>
    <dbReference type="NCBI Taxonomy" id="60492"/>
    <lineage>
        <taxon>Eukaryota</taxon>
        <taxon>Fungi</taxon>
        <taxon>Fungi incertae sedis</taxon>
        <taxon>Mucoromycota</taxon>
        <taxon>Glomeromycotina</taxon>
        <taxon>Glomeromycetes</taxon>
        <taxon>Diversisporales</taxon>
        <taxon>Gigasporaceae</taxon>
        <taxon>Racocetra</taxon>
    </lineage>
</organism>
<protein>
    <submittedName>
        <fullName evidence="2">14227_t:CDS:1</fullName>
    </submittedName>
</protein>
<evidence type="ECO:0000313" key="3">
    <source>
        <dbReference type="Proteomes" id="UP000789396"/>
    </source>
</evidence>
<reference evidence="2" key="1">
    <citation type="submission" date="2021-06" db="EMBL/GenBank/DDBJ databases">
        <authorList>
            <person name="Kallberg Y."/>
            <person name="Tangrot J."/>
            <person name="Rosling A."/>
        </authorList>
    </citation>
    <scope>NUCLEOTIDE SEQUENCE</scope>
    <source>
        <strain evidence="2">IN212</strain>
    </source>
</reference>
<dbReference type="EMBL" id="CAJVPZ010000133">
    <property type="protein sequence ID" value="CAG8454441.1"/>
    <property type="molecule type" value="Genomic_DNA"/>
</dbReference>
<dbReference type="AlphaFoldDB" id="A0A9N8VKY8"/>
<dbReference type="Proteomes" id="UP000789396">
    <property type="component" value="Unassembled WGS sequence"/>
</dbReference>
<name>A0A9N8VKY8_9GLOM</name>
<feature type="coiled-coil region" evidence="1">
    <location>
        <begin position="167"/>
        <end position="194"/>
    </location>
</feature>
<evidence type="ECO:0000256" key="1">
    <source>
        <dbReference type="SAM" id="Coils"/>
    </source>
</evidence>
<feature type="coiled-coil region" evidence="1">
    <location>
        <begin position="315"/>
        <end position="363"/>
    </location>
</feature>
<keyword evidence="1" id="KW-0175">Coiled coil</keyword>
<feature type="coiled-coil region" evidence="1">
    <location>
        <begin position="253"/>
        <end position="280"/>
    </location>
</feature>
<feature type="coiled-coil region" evidence="1">
    <location>
        <begin position="653"/>
        <end position="690"/>
    </location>
</feature>
<sequence length="692" mass="82487">MIDRYLKDLQAGEKLAEWLIAKYKALNAIENSNNYNIIIQELKTILSKYQSIQYGQLRKEDVQWLYDRKEHMDSCIDNKLQNNFNLLNDEINQLGRDLEASSNDIKPNDYKIYQKSIQYLKCLHSGNDQLRNHNHLIEFVNSGVLHFINDELVKELVKEPYINEHKFDELKETINKLESNIDCLNNKRKEEESYLNNEFNKRYKSIFNKNFQNFLSEKVKLKDYIMNQYTNSKIHYNNDNNSEVYRVLKDFSNTELLNDIQILRKEKARLEDHLMKTNIEMILENLTQNKPKYNVFNKKKMPTQNEQFVSKINNNQAIKKDLIEIENKNDNTLDQLKQSKSQIEDLDNEVRKYDSIMKNVNSKRNETIQMLNDAISQKRRWGNYLKRKYLLLIEFENFNEESPNINKYRKNIENIEDMLLNNNDNIGNTFLFQPLYEEKERRKIYLTTQFKNIIEAFNDEKQKLENKLVYIKEIEKYQKLQGDIKSLRTEEAKWRSNLINQHIELENFMNNERSDSVINNERVQKLKNENQLNTFNFENPTPNNISRLINGCEQTIQKLEEGIKSLQAEQSYIVKKIRTLKVKIKCELMLKSHQQTQLEDLEKWTLIPNECLQKMEQFPGILNNNDASLNKTKGGNDRTQQLENEFFDLKGELEAKDSKIRELIDKNNSLKNEAVKSEKLKKEVSTLKDELE</sequence>
<gene>
    <name evidence="2" type="ORF">RFULGI_LOCUS396</name>
</gene>
<comment type="caution">
    <text evidence="2">The sequence shown here is derived from an EMBL/GenBank/DDBJ whole genome shotgun (WGS) entry which is preliminary data.</text>
</comment>
<feature type="non-terminal residue" evidence="2">
    <location>
        <position position="692"/>
    </location>
</feature>
<proteinExistence type="predicted"/>
<evidence type="ECO:0000313" key="2">
    <source>
        <dbReference type="EMBL" id="CAG8454441.1"/>
    </source>
</evidence>
<feature type="coiled-coil region" evidence="1">
    <location>
        <begin position="405"/>
        <end position="497"/>
    </location>
</feature>
<accession>A0A9N8VKY8</accession>